<name>A0A072P8A5_9EURO</name>
<keyword evidence="1" id="KW-0472">Membrane</keyword>
<dbReference type="GeneID" id="25282610"/>
<dbReference type="VEuPathDB" id="FungiDB:A1O9_07697"/>
<accession>A0A072P8A5</accession>
<protein>
    <submittedName>
        <fullName evidence="2">Uncharacterized protein</fullName>
    </submittedName>
</protein>
<evidence type="ECO:0000256" key="1">
    <source>
        <dbReference type="SAM" id="Phobius"/>
    </source>
</evidence>
<feature type="transmembrane region" description="Helical" evidence="1">
    <location>
        <begin position="28"/>
        <end position="53"/>
    </location>
</feature>
<proteinExistence type="predicted"/>
<evidence type="ECO:0000313" key="3">
    <source>
        <dbReference type="Proteomes" id="UP000027920"/>
    </source>
</evidence>
<dbReference type="EMBL" id="AMGV01000006">
    <property type="protein sequence ID" value="KEF56116.1"/>
    <property type="molecule type" value="Genomic_DNA"/>
</dbReference>
<dbReference type="Proteomes" id="UP000027920">
    <property type="component" value="Unassembled WGS sequence"/>
</dbReference>
<organism evidence="2 3">
    <name type="scientific">Exophiala aquamarina CBS 119918</name>
    <dbReference type="NCBI Taxonomy" id="1182545"/>
    <lineage>
        <taxon>Eukaryota</taxon>
        <taxon>Fungi</taxon>
        <taxon>Dikarya</taxon>
        <taxon>Ascomycota</taxon>
        <taxon>Pezizomycotina</taxon>
        <taxon>Eurotiomycetes</taxon>
        <taxon>Chaetothyriomycetidae</taxon>
        <taxon>Chaetothyriales</taxon>
        <taxon>Herpotrichiellaceae</taxon>
        <taxon>Exophiala</taxon>
    </lineage>
</organism>
<evidence type="ECO:0000313" key="2">
    <source>
        <dbReference type="EMBL" id="KEF56116.1"/>
    </source>
</evidence>
<dbReference type="RefSeq" id="XP_013258706.1">
    <property type="nucleotide sequence ID" value="XM_013403252.1"/>
</dbReference>
<keyword evidence="3" id="KW-1185">Reference proteome</keyword>
<reference evidence="2 3" key="1">
    <citation type="submission" date="2013-03" db="EMBL/GenBank/DDBJ databases">
        <title>The Genome Sequence of Exophiala aquamarina CBS 119918.</title>
        <authorList>
            <consortium name="The Broad Institute Genomics Platform"/>
            <person name="Cuomo C."/>
            <person name="de Hoog S."/>
            <person name="Gorbushina A."/>
            <person name="Walker B."/>
            <person name="Young S.K."/>
            <person name="Zeng Q."/>
            <person name="Gargeya S."/>
            <person name="Fitzgerald M."/>
            <person name="Haas B."/>
            <person name="Abouelleil A."/>
            <person name="Allen A.W."/>
            <person name="Alvarado L."/>
            <person name="Arachchi H.M."/>
            <person name="Berlin A.M."/>
            <person name="Chapman S.B."/>
            <person name="Gainer-Dewar J."/>
            <person name="Goldberg J."/>
            <person name="Griggs A."/>
            <person name="Gujja S."/>
            <person name="Hansen M."/>
            <person name="Howarth C."/>
            <person name="Imamovic A."/>
            <person name="Ireland A."/>
            <person name="Larimer J."/>
            <person name="McCowan C."/>
            <person name="Murphy C."/>
            <person name="Pearson M."/>
            <person name="Poon T.W."/>
            <person name="Priest M."/>
            <person name="Roberts A."/>
            <person name="Saif S."/>
            <person name="Shea T."/>
            <person name="Sisk P."/>
            <person name="Sykes S."/>
            <person name="Wortman J."/>
            <person name="Nusbaum C."/>
            <person name="Birren B."/>
        </authorList>
    </citation>
    <scope>NUCLEOTIDE SEQUENCE [LARGE SCALE GENOMIC DNA]</scope>
    <source>
        <strain evidence="2 3">CBS 119918</strain>
    </source>
</reference>
<dbReference type="OrthoDB" id="508119at2759"/>
<keyword evidence="1" id="KW-0812">Transmembrane</keyword>
<comment type="caution">
    <text evidence="2">The sequence shown here is derived from an EMBL/GenBank/DDBJ whole genome shotgun (WGS) entry which is preliminary data.</text>
</comment>
<sequence length="101" mass="10962">MTVYSFLRLIVRNDAIRVDPPEIYNLRVLALAASACFAGALFGVDAGIIGGVLPMPDFKRCVKFTLSIYDSFGMKTCEFENKILILASTGSLDLTAAQPVQ</sequence>
<gene>
    <name evidence="2" type="ORF">A1O9_07697</name>
</gene>
<dbReference type="AlphaFoldDB" id="A0A072P8A5"/>
<dbReference type="HOGENOM" id="CLU_2291705_0_0_1"/>
<keyword evidence="1" id="KW-1133">Transmembrane helix</keyword>